<dbReference type="InterPro" id="IPR058852">
    <property type="entry name" value="HTH_77"/>
</dbReference>
<dbReference type="InterPro" id="IPR027417">
    <property type="entry name" value="P-loop_NTPase"/>
</dbReference>
<dbReference type="InterPro" id="IPR000792">
    <property type="entry name" value="Tscrpt_reg_LuxR_C"/>
</dbReference>
<keyword evidence="3" id="KW-1185">Reference proteome</keyword>
<dbReference type="PRINTS" id="PR00038">
    <property type="entry name" value="HTHLUXR"/>
</dbReference>
<evidence type="ECO:0000259" key="1">
    <source>
        <dbReference type="PROSITE" id="PS50043"/>
    </source>
</evidence>
<dbReference type="SUPFAM" id="SSF52540">
    <property type="entry name" value="P-loop containing nucleoside triphosphate hydrolases"/>
    <property type="match status" value="1"/>
</dbReference>
<name>A0ABW5G7T0_9PSEU</name>
<dbReference type="InterPro" id="IPR011990">
    <property type="entry name" value="TPR-like_helical_dom_sf"/>
</dbReference>
<dbReference type="PANTHER" id="PTHR47691:SF3">
    <property type="entry name" value="HTH-TYPE TRANSCRIPTIONAL REGULATOR RV0890C-RELATED"/>
    <property type="match status" value="1"/>
</dbReference>
<dbReference type="Pfam" id="PF13401">
    <property type="entry name" value="AAA_22"/>
    <property type="match status" value="1"/>
</dbReference>
<feature type="domain" description="HTH luxR-type" evidence="1">
    <location>
        <begin position="689"/>
        <end position="754"/>
    </location>
</feature>
<dbReference type="PROSITE" id="PS50043">
    <property type="entry name" value="HTH_LUXR_2"/>
    <property type="match status" value="1"/>
</dbReference>
<keyword evidence="2" id="KW-0547">Nucleotide-binding</keyword>
<dbReference type="InterPro" id="IPR019734">
    <property type="entry name" value="TPR_rpt"/>
</dbReference>
<keyword evidence="2" id="KW-0067">ATP-binding</keyword>
<evidence type="ECO:0000313" key="2">
    <source>
        <dbReference type="EMBL" id="MFD2421772.1"/>
    </source>
</evidence>
<comment type="caution">
    <text evidence="2">The sequence shown here is derived from an EMBL/GenBank/DDBJ whole genome shotgun (WGS) entry which is preliminary data.</text>
</comment>
<dbReference type="Gene3D" id="1.10.10.10">
    <property type="entry name" value="Winged helix-like DNA-binding domain superfamily/Winged helix DNA-binding domain"/>
    <property type="match status" value="1"/>
</dbReference>
<reference evidence="3" key="1">
    <citation type="journal article" date="2019" name="Int. J. Syst. Evol. Microbiol.">
        <title>The Global Catalogue of Microorganisms (GCM) 10K type strain sequencing project: providing services to taxonomists for standard genome sequencing and annotation.</title>
        <authorList>
            <consortium name="The Broad Institute Genomics Platform"/>
            <consortium name="The Broad Institute Genome Sequencing Center for Infectious Disease"/>
            <person name="Wu L."/>
            <person name="Ma J."/>
        </authorList>
    </citation>
    <scope>NUCLEOTIDE SEQUENCE [LARGE SCALE GENOMIC DNA]</scope>
    <source>
        <strain evidence="3">CGMCC 4.7645</strain>
    </source>
</reference>
<dbReference type="SUPFAM" id="SSF48452">
    <property type="entry name" value="TPR-like"/>
    <property type="match status" value="1"/>
</dbReference>
<dbReference type="PANTHER" id="PTHR47691">
    <property type="entry name" value="REGULATOR-RELATED"/>
    <property type="match status" value="1"/>
</dbReference>
<dbReference type="Proteomes" id="UP001597417">
    <property type="component" value="Unassembled WGS sequence"/>
</dbReference>
<evidence type="ECO:0000313" key="3">
    <source>
        <dbReference type="Proteomes" id="UP001597417"/>
    </source>
</evidence>
<dbReference type="EMBL" id="JBHUKR010000023">
    <property type="protein sequence ID" value="MFD2421772.1"/>
    <property type="molecule type" value="Genomic_DNA"/>
</dbReference>
<dbReference type="Gene3D" id="1.25.40.10">
    <property type="entry name" value="Tetratricopeptide repeat domain"/>
    <property type="match status" value="1"/>
</dbReference>
<dbReference type="GO" id="GO:0005524">
    <property type="term" value="F:ATP binding"/>
    <property type="evidence" value="ECO:0007669"/>
    <property type="project" value="UniProtKB-KW"/>
</dbReference>
<dbReference type="PRINTS" id="PR00364">
    <property type="entry name" value="DISEASERSIST"/>
</dbReference>
<dbReference type="InterPro" id="IPR036388">
    <property type="entry name" value="WH-like_DNA-bd_sf"/>
</dbReference>
<organism evidence="2 3">
    <name type="scientific">Amycolatopsis pigmentata</name>
    <dbReference type="NCBI Taxonomy" id="450801"/>
    <lineage>
        <taxon>Bacteria</taxon>
        <taxon>Bacillati</taxon>
        <taxon>Actinomycetota</taxon>
        <taxon>Actinomycetes</taxon>
        <taxon>Pseudonocardiales</taxon>
        <taxon>Pseudonocardiaceae</taxon>
        <taxon>Amycolatopsis</taxon>
    </lineage>
</organism>
<dbReference type="SMART" id="SM00421">
    <property type="entry name" value="HTH_LUXR"/>
    <property type="match status" value="1"/>
</dbReference>
<dbReference type="InterPro" id="IPR016032">
    <property type="entry name" value="Sig_transdc_resp-reg_C-effctor"/>
</dbReference>
<dbReference type="Gene3D" id="3.40.50.300">
    <property type="entry name" value="P-loop containing nucleotide triphosphate hydrolases"/>
    <property type="match status" value="1"/>
</dbReference>
<sequence length="755" mass="82760">MTSFVGRRSATGEVKQLLSKGRLVTLTGAGGTGKSRLALHVGRNLRRTFSDGVWLIELAAVRNPALLGDTIATALGLADRSSRDPENVLSSYLADKRLLLVLDNCEHLSSECAHLTDALLRAAPGLRVLATSREPLGIAGEQLWQVPPLSVPPPADSIPEGGWEQYEALTLLEARATAVTPHFTLDADNLEAAARLCQQLDGLPLAIELAAVRLRIMSVTDVLTRLENRFRLLSSGNRAAPSRHQTLRAAVDWSYDLCSGLERTLWARLSVFTGAFSLAAAEQVCVGDGVRKDDVLDGVTGLVDKSLLVRNETGNGAPYRMLETIREYGQQRLTGKDGVMVRCRHRDYYLRLAEQAQANWFGPDQVEWLDRFQAEKSNVQAALEFCISRPTEVRTGLRMTGSLLWYWIQRDIRDGRAWLDRALAADTEPSRERAKALRAVGWISNAQGDTGHALAGLDEAVALARNFDDEQGLGFALQFIGLGKFLEGKLPEAAAAYEQALKHYRSTGTVNSTRAVGLAEYGTIVALQGDQERAVTLCRESVALCRDQGEQWACAWGLMHLAIVHWLRGDLTEVGAHAKEALRLRQILRDHPGIAWCVEISAWVAAAKDEPYRAAVLFGIADTMWAEIGQWLGTWQTGRDVSNHAQHQARQALGRSEYDAAFRQGRSFTGDAAIAYTLDERPAPPLTAAAAGLSQLTRREREVATLVAEGMANKEIAVKLVIARRTAEAHVENILTKLGFTSRVQIAAWVNQQHG</sequence>
<accession>A0ABW5G7T0</accession>
<dbReference type="CDD" id="cd06170">
    <property type="entry name" value="LuxR_C_like"/>
    <property type="match status" value="1"/>
</dbReference>
<gene>
    <name evidence="2" type="ORF">ACFSXZ_36120</name>
</gene>
<protein>
    <submittedName>
        <fullName evidence="2">ATP-binding protein</fullName>
    </submittedName>
</protein>
<dbReference type="Pfam" id="PF00196">
    <property type="entry name" value="GerE"/>
    <property type="match status" value="1"/>
</dbReference>
<dbReference type="Pfam" id="PF25872">
    <property type="entry name" value="HTH_77"/>
    <property type="match status" value="1"/>
</dbReference>
<dbReference type="SUPFAM" id="SSF46894">
    <property type="entry name" value="C-terminal effector domain of the bipartite response regulators"/>
    <property type="match status" value="1"/>
</dbReference>
<proteinExistence type="predicted"/>
<dbReference type="InterPro" id="IPR049945">
    <property type="entry name" value="AAA_22"/>
</dbReference>
<dbReference type="SMART" id="SM00028">
    <property type="entry name" value="TPR"/>
    <property type="match status" value="4"/>
</dbReference>
<dbReference type="RefSeq" id="WP_378270740.1">
    <property type="nucleotide sequence ID" value="NZ_JBHUKR010000023.1"/>
</dbReference>